<organism evidence="11 12">
    <name type="scientific">Fredinandcohnia quinoae</name>
    <dbReference type="NCBI Taxonomy" id="2918902"/>
    <lineage>
        <taxon>Bacteria</taxon>
        <taxon>Bacillati</taxon>
        <taxon>Bacillota</taxon>
        <taxon>Bacilli</taxon>
        <taxon>Bacillales</taxon>
        <taxon>Bacillaceae</taxon>
        <taxon>Fredinandcohnia</taxon>
    </lineage>
</organism>
<dbReference type="PANTHER" id="PTHR40029:SF2">
    <property type="entry name" value="HEPTAPRENYLGLYCERYL PHOSPHATE SYNTHASE"/>
    <property type="match status" value="1"/>
</dbReference>
<comment type="similarity">
    <text evidence="10">Belongs to the GGGP/HepGP synthase family. Group I subfamily.</text>
</comment>
<evidence type="ECO:0000256" key="10">
    <source>
        <dbReference type="HAMAP-Rule" id="MF_00112"/>
    </source>
</evidence>
<dbReference type="NCBIfam" id="NF003199">
    <property type="entry name" value="PRK04169.1-3"/>
    <property type="match status" value="1"/>
</dbReference>
<feature type="binding site" evidence="10">
    <location>
        <position position="14"/>
    </location>
    <ligand>
        <name>Mg(2+)</name>
        <dbReference type="ChEBI" id="CHEBI:18420"/>
    </ligand>
</feature>
<sequence>MYDFREWRHVFKLDPNKEISDQHLEEICESGTDAIIVGGSDGVTLDNVIALMSRIRRYTVPCILEISNIESVTPGFDYYFIPTVLNSQTTKWITGLHHSAIKEYGEVMNWDEFIVEGYCILNKDCKAAQLTDATTELSVDDVVAYANMAEKMFQLPIFYLEYSGQYGDKETVQKVKQSLNKTKLFYGGGICSKEQAIEMGSIADTIVVGNIVYDDIKAALQTVQAVKEKHY</sequence>
<dbReference type="InterPro" id="IPR039074">
    <property type="entry name" value="GGGP/HepGP_synthase_I"/>
</dbReference>
<evidence type="ECO:0000256" key="9">
    <source>
        <dbReference type="ARBA" id="ARBA00066888"/>
    </source>
</evidence>
<dbReference type="EMBL" id="JAKTTI010000004">
    <property type="protein sequence ID" value="MCH1624669.1"/>
    <property type="molecule type" value="Genomic_DNA"/>
</dbReference>
<dbReference type="RefSeq" id="WP_240253265.1">
    <property type="nucleotide sequence ID" value="NZ_JAKTTI010000004.1"/>
</dbReference>
<feature type="binding site" evidence="10">
    <location>
        <position position="40"/>
    </location>
    <ligand>
        <name>Mg(2+)</name>
        <dbReference type="ChEBI" id="CHEBI:18420"/>
    </ligand>
</feature>
<evidence type="ECO:0000256" key="6">
    <source>
        <dbReference type="ARBA" id="ARBA00023209"/>
    </source>
</evidence>
<evidence type="ECO:0000313" key="12">
    <source>
        <dbReference type="Proteomes" id="UP001431131"/>
    </source>
</evidence>
<keyword evidence="12" id="KW-1185">Reference proteome</keyword>
<dbReference type="HAMAP" id="MF_00112">
    <property type="entry name" value="GGGP_HepGP_synthase"/>
    <property type="match status" value="1"/>
</dbReference>
<comment type="catalytic activity">
    <reaction evidence="8 10">
        <text>sn-glycerol 1-phosphate + all-trans-heptaprenyl diphosphate = 3-heptaprenyl-sn-glycero-1-phosphate + diphosphate</text>
        <dbReference type="Rhea" id="RHEA:33495"/>
        <dbReference type="ChEBI" id="CHEBI:33019"/>
        <dbReference type="ChEBI" id="CHEBI:57685"/>
        <dbReference type="ChEBI" id="CHEBI:58206"/>
        <dbReference type="ChEBI" id="CHEBI:64781"/>
        <dbReference type="EC" id="2.5.1.n9"/>
    </reaction>
</comment>
<keyword evidence="5 10" id="KW-0443">Lipid metabolism</keyword>
<dbReference type="FunFam" id="3.20.20.390:FF:000001">
    <property type="entry name" value="Heptaprenylglyceryl phosphate synthase"/>
    <property type="match status" value="1"/>
</dbReference>
<feature type="binding site" evidence="10">
    <location>
        <begin position="209"/>
        <end position="210"/>
    </location>
    <ligand>
        <name>sn-glycerol 1-phosphate</name>
        <dbReference type="ChEBI" id="CHEBI:57685"/>
    </ligand>
</feature>
<feature type="binding site" evidence="10">
    <location>
        <begin position="159"/>
        <end position="164"/>
    </location>
    <ligand>
        <name>sn-glycerol 1-phosphate</name>
        <dbReference type="ChEBI" id="CHEBI:57685"/>
    </ligand>
</feature>
<evidence type="ECO:0000313" key="11">
    <source>
        <dbReference type="EMBL" id="MCH1624669.1"/>
    </source>
</evidence>
<dbReference type="NCBIfam" id="TIGR01768">
    <property type="entry name" value="GGGP-family"/>
    <property type="match status" value="1"/>
</dbReference>
<dbReference type="GO" id="GO:0046474">
    <property type="term" value="P:glycerophospholipid biosynthetic process"/>
    <property type="evidence" value="ECO:0007669"/>
    <property type="project" value="UniProtKB-UniRule"/>
</dbReference>
<name>A0AAW5E7B0_9BACI</name>
<dbReference type="SUPFAM" id="SSF51395">
    <property type="entry name" value="FMN-linked oxidoreductases"/>
    <property type="match status" value="1"/>
</dbReference>
<comment type="caution">
    <text evidence="10">Lacks conserved residue(s) required for the propagation of feature annotation.</text>
</comment>
<dbReference type="InterPro" id="IPR038597">
    <property type="entry name" value="GGGP/HepGP_synthase_sf"/>
</dbReference>
<keyword evidence="3 10" id="KW-0479">Metal-binding</keyword>
<comment type="function">
    <text evidence="10">Prenyltransferase that catalyzes in vivo the transfer of the heptaprenyl moiety of heptaprenyl pyrophosphate (HepPP; 35 carbon atoms) to the C3 hydroxyl of sn-glycerol-1-phosphate (G1P), producing heptaprenylglyceryl phosphate (HepGP). This reaction is an ether-bond-formation step in the biosynthesis of archaea-type G1P-based membrane lipids found in Bacillales.</text>
</comment>
<evidence type="ECO:0000256" key="4">
    <source>
        <dbReference type="ARBA" id="ARBA00022842"/>
    </source>
</evidence>
<dbReference type="GO" id="GO:0000287">
    <property type="term" value="F:magnesium ion binding"/>
    <property type="evidence" value="ECO:0007669"/>
    <property type="project" value="UniProtKB-UniRule"/>
</dbReference>
<comment type="subunit">
    <text evidence="10">Homodimer.</text>
</comment>
<dbReference type="InterPro" id="IPR008205">
    <property type="entry name" value="GGGP_HepGP_synthase"/>
</dbReference>
<evidence type="ECO:0000256" key="3">
    <source>
        <dbReference type="ARBA" id="ARBA00022723"/>
    </source>
</evidence>
<accession>A0AAW5E7B0</accession>
<gene>
    <name evidence="10" type="primary">pcrB</name>
    <name evidence="11" type="ORF">MJG50_04970</name>
</gene>
<dbReference type="CDD" id="cd02812">
    <property type="entry name" value="PcrB_like"/>
    <property type="match status" value="1"/>
</dbReference>
<protein>
    <recommendedName>
        <fullName evidence="9 10">Heptaprenylglyceryl phosphate synthase</fullName>
        <shortName evidence="10">HepGP synthase</shortName>
        <ecNumber evidence="9 10">2.5.1.n9</ecNumber>
    </recommendedName>
    <alternativeName>
        <fullName evidence="10">Glycerol-1-phosphate heptaprenyltransferase</fullName>
    </alternativeName>
</protein>
<evidence type="ECO:0000256" key="8">
    <source>
        <dbReference type="ARBA" id="ARBA00048318"/>
    </source>
</evidence>
<keyword evidence="2 10" id="KW-0808">Transferase</keyword>
<comment type="cofactor">
    <cofactor evidence="10">
        <name>Mg(2+)</name>
        <dbReference type="ChEBI" id="CHEBI:18420"/>
    </cofactor>
</comment>
<keyword evidence="4 10" id="KW-0460">Magnesium</keyword>
<comment type="pathway">
    <text evidence="10">Membrane lipid metabolism; glycerophospholipid metabolism.</text>
</comment>
<dbReference type="NCBIfam" id="NF003197">
    <property type="entry name" value="PRK04169.1-1"/>
    <property type="match status" value="1"/>
</dbReference>
<keyword evidence="6 10" id="KW-0594">Phospholipid biosynthesis</keyword>
<evidence type="ECO:0000256" key="2">
    <source>
        <dbReference type="ARBA" id="ARBA00022679"/>
    </source>
</evidence>
<keyword evidence="1 10" id="KW-0444">Lipid biosynthesis</keyword>
<dbReference type="Pfam" id="PF01884">
    <property type="entry name" value="PcrB"/>
    <property type="match status" value="1"/>
</dbReference>
<reference evidence="11" key="1">
    <citation type="submission" date="2022-02" db="EMBL/GenBank/DDBJ databases">
        <title>Fredinandcohnia quinoae sp. nov. isolated from Chenopodium quinoa seeds.</title>
        <authorList>
            <person name="Saati-Santamaria Z."/>
            <person name="Flores-Felix J.D."/>
            <person name="Igual J.M."/>
            <person name="Velazquez E."/>
            <person name="Garcia-Fraile P."/>
            <person name="Martinez-Molina E."/>
        </authorList>
    </citation>
    <scope>NUCLEOTIDE SEQUENCE</scope>
    <source>
        <strain evidence="11">SECRCQ15</strain>
    </source>
</reference>
<dbReference type="Proteomes" id="UP001431131">
    <property type="component" value="Unassembled WGS sequence"/>
</dbReference>
<dbReference type="EC" id="2.5.1.n9" evidence="9 10"/>
<feature type="binding site" evidence="10">
    <location>
        <position position="189"/>
    </location>
    <ligand>
        <name>sn-glycerol 1-phosphate</name>
        <dbReference type="ChEBI" id="CHEBI:57685"/>
    </ligand>
</feature>
<dbReference type="AlphaFoldDB" id="A0AAW5E7B0"/>
<proteinExistence type="inferred from homology"/>
<dbReference type="PANTHER" id="PTHR40029">
    <property type="match status" value="1"/>
</dbReference>
<comment type="caution">
    <text evidence="11">The sequence shown here is derived from an EMBL/GenBank/DDBJ whole genome shotgun (WGS) entry which is preliminary data.</text>
</comment>
<evidence type="ECO:0000256" key="5">
    <source>
        <dbReference type="ARBA" id="ARBA00023098"/>
    </source>
</evidence>
<feature type="binding site" evidence="10">
    <location>
        <position position="12"/>
    </location>
    <ligand>
        <name>sn-glycerol 1-phosphate</name>
        <dbReference type="ChEBI" id="CHEBI:57685"/>
    </ligand>
</feature>
<evidence type="ECO:0000256" key="7">
    <source>
        <dbReference type="ARBA" id="ARBA00023264"/>
    </source>
</evidence>
<dbReference type="GO" id="GO:0120536">
    <property type="term" value="F:heptaprenylglyceryl phosphate synthase activity"/>
    <property type="evidence" value="ECO:0007669"/>
    <property type="project" value="UniProtKB-ARBA"/>
</dbReference>
<evidence type="ECO:0000256" key="1">
    <source>
        <dbReference type="ARBA" id="ARBA00022516"/>
    </source>
</evidence>
<dbReference type="Gene3D" id="3.20.20.390">
    <property type="entry name" value="FMN-linked oxidoreductases"/>
    <property type="match status" value="1"/>
</dbReference>
<keyword evidence="7 10" id="KW-1208">Phospholipid metabolism</keyword>